<feature type="transmembrane region" description="Helical" evidence="9">
    <location>
        <begin position="18"/>
        <end position="38"/>
    </location>
</feature>
<feature type="transmembrane region" description="Helical" evidence="9">
    <location>
        <begin position="121"/>
        <end position="142"/>
    </location>
</feature>
<keyword evidence="6 9" id="KW-0472">Membrane</keyword>
<evidence type="ECO:0000256" key="3">
    <source>
        <dbReference type="ARBA" id="ARBA00022679"/>
    </source>
</evidence>
<reference evidence="11" key="1">
    <citation type="submission" date="2009-09" db="EMBL/GenBank/DDBJ databases">
        <title>The complete genome of Nakamurella multipartita DSM 44233.</title>
        <authorList>
            <consortium name="US DOE Joint Genome Institute (JGI-PGF)"/>
            <person name="Lucas S."/>
            <person name="Copeland A."/>
            <person name="Lapidus A."/>
            <person name="Glavina del Rio T."/>
            <person name="Dalin E."/>
            <person name="Tice H."/>
            <person name="Bruce D."/>
            <person name="Goodwin L."/>
            <person name="Pitluck S."/>
            <person name="Kyrpides N."/>
            <person name="Mavromatis K."/>
            <person name="Ivanova N."/>
            <person name="Ovchinnikova G."/>
            <person name="Sims D."/>
            <person name="Meincke L."/>
            <person name="Brettin T."/>
            <person name="Detter J.C."/>
            <person name="Han C."/>
            <person name="Larimer F."/>
            <person name="Land M."/>
            <person name="Hauser L."/>
            <person name="Markowitz V."/>
            <person name="Cheng J.-F."/>
            <person name="Hugenholtz P."/>
            <person name="Woyke T."/>
            <person name="Wu D."/>
            <person name="Klenk H.-P."/>
            <person name="Eisen J.A."/>
        </authorList>
    </citation>
    <scope>NUCLEOTIDE SEQUENCE [LARGE SCALE GENOMIC DNA]</scope>
    <source>
        <strain evidence="11">ATCC 700099 / DSM 44233 / CIP 104796 / JCM 9543 / NBRC 105858 / Y-104</strain>
    </source>
</reference>
<evidence type="ECO:0000256" key="7">
    <source>
        <dbReference type="ARBA" id="ARBA00024033"/>
    </source>
</evidence>
<comment type="similarity">
    <text evidence="7">Belongs to the glycosyltransferase 87 family.</text>
</comment>
<keyword evidence="2" id="KW-1003">Cell membrane</keyword>
<dbReference type="eggNOG" id="COG5542">
    <property type="taxonomic scope" value="Bacteria"/>
</dbReference>
<dbReference type="AlphaFoldDB" id="C8X7Y4"/>
<dbReference type="GO" id="GO:0016758">
    <property type="term" value="F:hexosyltransferase activity"/>
    <property type="evidence" value="ECO:0007669"/>
    <property type="project" value="InterPro"/>
</dbReference>
<dbReference type="KEGG" id="nml:Namu_4711"/>
<dbReference type="HOGENOM" id="CLU_043514_0_0_11"/>
<evidence type="ECO:0000256" key="9">
    <source>
        <dbReference type="SAM" id="Phobius"/>
    </source>
</evidence>
<dbReference type="InParanoid" id="C8X7Y4"/>
<name>C8X7Y4_NAKMY</name>
<feature type="transmembrane region" description="Helical" evidence="9">
    <location>
        <begin position="350"/>
        <end position="370"/>
    </location>
</feature>
<dbReference type="InterPro" id="IPR018584">
    <property type="entry name" value="GT87"/>
</dbReference>
<keyword evidence="5 9" id="KW-1133">Transmembrane helix</keyword>
<organism evidence="10 11">
    <name type="scientific">Nakamurella multipartita (strain ATCC 700099 / DSM 44233 / CIP 104796 / JCM 9543 / NBRC 105858 / Y-104)</name>
    <name type="common">Microsphaera multipartita</name>
    <dbReference type="NCBI Taxonomy" id="479431"/>
    <lineage>
        <taxon>Bacteria</taxon>
        <taxon>Bacillati</taxon>
        <taxon>Actinomycetota</taxon>
        <taxon>Actinomycetes</taxon>
        <taxon>Nakamurellales</taxon>
        <taxon>Nakamurellaceae</taxon>
        <taxon>Nakamurella</taxon>
    </lineage>
</organism>
<protein>
    <submittedName>
        <fullName evidence="10">Integral membrane protein-like protein</fullName>
    </submittedName>
</protein>
<feature type="transmembrane region" description="Helical" evidence="9">
    <location>
        <begin position="201"/>
        <end position="220"/>
    </location>
</feature>
<evidence type="ECO:0000256" key="5">
    <source>
        <dbReference type="ARBA" id="ARBA00022989"/>
    </source>
</evidence>
<feature type="compositionally biased region" description="Polar residues" evidence="8">
    <location>
        <begin position="428"/>
        <end position="439"/>
    </location>
</feature>
<dbReference type="EMBL" id="CP001737">
    <property type="protein sequence ID" value="ACV80987.1"/>
    <property type="molecule type" value="Genomic_DNA"/>
</dbReference>
<evidence type="ECO:0000256" key="4">
    <source>
        <dbReference type="ARBA" id="ARBA00022692"/>
    </source>
</evidence>
<proteinExistence type="inferred from homology"/>
<dbReference type="GO" id="GO:0005886">
    <property type="term" value="C:plasma membrane"/>
    <property type="evidence" value="ECO:0007669"/>
    <property type="project" value="UniProtKB-SubCell"/>
</dbReference>
<evidence type="ECO:0000313" key="10">
    <source>
        <dbReference type="EMBL" id="ACV80987.1"/>
    </source>
</evidence>
<feature type="transmembrane region" description="Helical" evidence="9">
    <location>
        <begin position="171"/>
        <end position="195"/>
    </location>
</feature>
<keyword evidence="11" id="KW-1185">Reference proteome</keyword>
<gene>
    <name evidence="10" type="ordered locus">Namu_4711</name>
</gene>
<feature type="transmembrane region" description="Helical" evidence="9">
    <location>
        <begin position="93"/>
        <end position="114"/>
    </location>
</feature>
<evidence type="ECO:0000256" key="6">
    <source>
        <dbReference type="ARBA" id="ARBA00023136"/>
    </source>
</evidence>
<dbReference type="Proteomes" id="UP000002218">
    <property type="component" value="Chromosome"/>
</dbReference>
<evidence type="ECO:0000256" key="1">
    <source>
        <dbReference type="ARBA" id="ARBA00004651"/>
    </source>
</evidence>
<evidence type="ECO:0000256" key="2">
    <source>
        <dbReference type="ARBA" id="ARBA00022475"/>
    </source>
</evidence>
<feature type="transmembrane region" description="Helical" evidence="9">
    <location>
        <begin position="280"/>
        <end position="300"/>
    </location>
</feature>
<keyword evidence="4 9" id="KW-0812">Transmembrane</keyword>
<reference evidence="10 11" key="2">
    <citation type="journal article" date="2010" name="Stand. Genomic Sci.">
        <title>Complete genome sequence of Nakamurella multipartita type strain (Y-104).</title>
        <authorList>
            <person name="Tice H."/>
            <person name="Mayilraj S."/>
            <person name="Sims D."/>
            <person name="Lapidus A."/>
            <person name="Nolan M."/>
            <person name="Lucas S."/>
            <person name="Glavina Del Rio T."/>
            <person name="Copeland A."/>
            <person name="Cheng J.F."/>
            <person name="Meincke L."/>
            <person name="Bruce D."/>
            <person name="Goodwin L."/>
            <person name="Pitluck S."/>
            <person name="Ivanova N."/>
            <person name="Mavromatis K."/>
            <person name="Ovchinnikova G."/>
            <person name="Pati A."/>
            <person name="Chen A."/>
            <person name="Palaniappan K."/>
            <person name="Land M."/>
            <person name="Hauser L."/>
            <person name="Chang Y.J."/>
            <person name="Jeffries C.D."/>
            <person name="Detter J.C."/>
            <person name="Brettin T."/>
            <person name="Rohde M."/>
            <person name="Goker M."/>
            <person name="Bristow J."/>
            <person name="Eisen J.A."/>
            <person name="Markowitz V."/>
            <person name="Hugenholtz P."/>
            <person name="Kyrpides N.C."/>
            <person name="Klenk H.P."/>
            <person name="Chen F."/>
        </authorList>
    </citation>
    <scope>NUCLEOTIDE SEQUENCE [LARGE SCALE GENOMIC DNA]</scope>
    <source>
        <strain evidence="11">ATCC 700099 / DSM 44233 / CIP 104796 / JCM 9543 / NBRC 105858 / Y-104</strain>
    </source>
</reference>
<feature type="region of interest" description="Disordered" evidence="8">
    <location>
        <begin position="410"/>
        <end position="439"/>
    </location>
</feature>
<dbReference type="RefSeq" id="WP_015749801.1">
    <property type="nucleotide sequence ID" value="NC_013235.1"/>
</dbReference>
<evidence type="ECO:0000256" key="8">
    <source>
        <dbReference type="SAM" id="MobiDB-lite"/>
    </source>
</evidence>
<keyword evidence="3" id="KW-0808">Transferase</keyword>
<comment type="subcellular location">
    <subcellularLocation>
        <location evidence="1">Cell membrane</location>
        <topology evidence="1">Multi-pass membrane protein</topology>
    </subcellularLocation>
</comment>
<feature type="transmembrane region" description="Helical" evidence="9">
    <location>
        <begin position="306"/>
        <end position="325"/>
    </location>
</feature>
<dbReference type="Pfam" id="PF09594">
    <property type="entry name" value="GT87"/>
    <property type="match status" value="1"/>
</dbReference>
<dbReference type="FunCoup" id="C8X7Y4">
    <property type="interactions" value="7"/>
</dbReference>
<feature type="transmembrane region" description="Helical" evidence="9">
    <location>
        <begin position="376"/>
        <end position="400"/>
    </location>
</feature>
<accession>C8X7Y4</accession>
<sequence length="439" mass="46820" precursor="true">MPLRAPAPPPAASTRPRLLLPGVIALTAVAAVAVRLLFVNEVNSDYRVFLSPWYDALANGGGFAAVGREIGNYNPPYLYLLAAATYLPLPKIVAIKLISVMFDLVLAGFAGLIVRRSFGSWTAVLAFAVVLFTPSVLINSGVWGQCDSIYAAFVLGSLYFLLRARPWWACLFFGLALSFKLQAVFFLPVLLIMMLVNRQRLVAVLAIPAAFAAMLVPAWLAGRSLSSLLMVYPNQISTGGTGGAAGRSGGGGLSTQSTGLGTWTKNAPTLYQWVNGSTGWVILGAACAAAILIGATWLAWRAGPLSTGQIVLLAAALVLAVPFFLPEMHERYFYLADVLTVLAAFHVRRFWPVALVVNLCSVLSYAPFLWNRTPVALPLVAFAEFLAVLVTLGVLVLGLVEPGWRGLRSTARARSTGSPQDLLDGPPSRTSSQPGMTGR</sequence>
<feature type="transmembrane region" description="Helical" evidence="9">
    <location>
        <begin position="148"/>
        <end position="164"/>
    </location>
</feature>
<evidence type="ECO:0000313" key="11">
    <source>
        <dbReference type="Proteomes" id="UP000002218"/>
    </source>
</evidence>